<proteinExistence type="inferred from homology"/>
<dbReference type="Gene3D" id="1.10.3930.10">
    <property type="entry name" value="Arginine deiminase"/>
    <property type="match status" value="1"/>
</dbReference>
<evidence type="ECO:0000256" key="8">
    <source>
        <dbReference type="PIRSR" id="PIRSR006356-1"/>
    </source>
</evidence>
<dbReference type="PATRIC" id="fig|1053201.3.peg.6476"/>
<dbReference type="NCBIfam" id="NF002381">
    <property type="entry name" value="PRK01388.1"/>
    <property type="match status" value="1"/>
</dbReference>
<evidence type="ECO:0000256" key="5">
    <source>
        <dbReference type="ARBA" id="ARBA00022801"/>
    </source>
</evidence>
<dbReference type="EC" id="3.5.3.6" evidence="7"/>
<dbReference type="SUPFAM" id="SSF55909">
    <property type="entry name" value="Pentein"/>
    <property type="match status" value="1"/>
</dbReference>
<comment type="pathway">
    <text evidence="1 7">Amino-acid degradation; L-arginine degradation via ADI pathway; carbamoyl phosphate from L-arginine: step 1/2.</text>
</comment>
<comment type="catalytic activity">
    <reaction evidence="6 7">
        <text>L-arginine + H2O = L-citrulline + NH4(+)</text>
        <dbReference type="Rhea" id="RHEA:19597"/>
        <dbReference type="ChEBI" id="CHEBI:15377"/>
        <dbReference type="ChEBI" id="CHEBI:28938"/>
        <dbReference type="ChEBI" id="CHEBI:32682"/>
        <dbReference type="ChEBI" id="CHEBI:57743"/>
        <dbReference type="EC" id="3.5.3.6"/>
    </reaction>
</comment>
<organism evidence="9 10">
    <name type="scientific">Bacillus cereus HuA2-1</name>
    <dbReference type="NCBI Taxonomy" id="1053201"/>
    <lineage>
        <taxon>Bacteria</taxon>
        <taxon>Bacillati</taxon>
        <taxon>Bacillota</taxon>
        <taxon>Bacilli</taxon>
        <taxon>Bacillales</taxon>
        <taxon>Bacillaceae</taxon>
        <taxon>Bacillus</taxon>
        <taxon>Bacillus cereus group</taxon>
    </lineage>
</organism>
<reference evidence="9 10" key="1">
    <citation type="submission" date="2012-04" db="EMBL/GenBank/DDBJ databases">
        <title>The Genome Sequence of Bacillus cereus HuA2-1.</title>
        <authorList>
            <consortium name="The Broad Institute Genome Sequencing Platform"/>
            <consortium name="The Broad Institute Genome Sequencing Center for Infectious Disease"/>
            <person name="Feldgarden M."/>
            <person name="Van der Auwera G.A."/>
            <person name="Mahillon J."/>
            <person name="Duprez V."/>
            <person name="Timmery S."/>
            <person name="Mattelet C."/>
            <person name="Dierick K."/>
            <person name="Sun M."/>
            <person name="Yu Z."/>
            <person name="Zhu L."/>
            <person name="Hu X."/>
            <person name="Shank E.B."/>
            <person name="Swiecicka I."/>
            <person name="Hansen B.M."/>
            <person name="Andrup L."/>
            <person name="Young S.K."/>
            <person name="Zeng Q."/>
            <person name="Gargeya S."/>
            <person name="Fitzgerald M."/>
            <person name="Haas B."/>
            <person name="Abouelleil A."/>
            <person name="Alvarado L."/>
            <person name="Arachchi H.M."/>
            <person name="Berlin A."/>
            <person name="Chapman S.B."/>
            <person name="Goldberg J."/>
            <person name="Griggs A."/>
            <person name="Gujja S."/>
            <person name="Hansen M."/>
            <person name="Howarth C."/>
            <person name="Imamovic A."/>
            <person name="Larimer J."/>
            <person name="McCowen C."/>
            <person name="Montmayeur A."/>
            <person name="Murphy C."/>
            <person name="Neiman D."/>
            <person name="Pearson M."/>
            <person name="Priest M."/>
            <person name="Roberts A."/>
            <person name="Saif S."/>
            <person name="Shea T."/>
            <person name="Sisk P."/>
            <person name="Sykes S."/>
            <person name="Wortman J."/>
            <person name="Nusbaum C."/>
            <person name="Birren B."/>
        </authorList>
    </citation>
    <scope>NUCLEOTIDE SEQUENCE [LARGE SCALE GENOMIC DNA]</scope>
    <source>
        <strain evidence="9 10">HuA2-1</strain>
    </source>
</reference>
<dbReference type="UniPathway" id="UPA00254">
    <property type="reaction ID" value="UER00364"/>
</dbReference>
<keyword evidence="3 7" id="KW-0963">Cytoplasm</keyword>
<keyword evidence="5 7" id="KW-0378">Hydrolase</keyword>
<dbReference type="Pfam" id="PF02274">
    <property type="entry name" value="ADI"/>
    <property type="match status" value="1"/>
</dbReference>
<gene>
    <name evidence="7" type="primary">arcA</name>
    <name evidence="9" type="ORF">IG3_06315</name>
</gene>
<accession>J9BI62</accession>
<dbReference type="GO" id="GO:0005737">
    <property type="term" value="C:cytoplasm"/>
    <property type="evidence" value="ECO:0007669"/>
    <property type="project" value="UniProtKB-SubCell"/>
</dbReference>
<dbReference type="InterPro" id="IPR003876">
    <property type="entry name" value="Arg_deiminase"/>
</dbReference>
<dbReference type="EMBL" id="AHDV01000068">
    <property type="protein sequence ID" value="EJV73312.1"/>
    <property type="molecule type" value="Genomic_DNA"/>
</dbReference>
<dbReference type="HOGENOM" id="CLU_052662_0_1_9"/>
<comment type="similarity">
    <text evidence="2 7">Belongs to the arginine deiminase family.</text>
</comment>
<dbReference type="GO" id="GO:0019546">
    <property type="term" value="P:L-arginine deiminase pathway"/>
    <property type="evidence" value="ECO:0007669"/>
    <property type="project" value="UniProtKB-UniRule"/>
</dbReference>
<name>J9BI62_BACCE</name>
<dbReference type="Gene3D" id="3.75.10.10">
    <property type="entry name" value="L-arginine/glycine Amidinotransferase, Chain A"/>
    <property type="match status" value="1"/>
</dbReference>
<dbReference type="Proteomes" id="UP000004136">
    <property type="component" value="Unassembled WGS sequence"/>
</dbReference>
<evidence type="ECO:0000256" key="2">
    <source>
        <dbReference type="ARBA" id="ARBA00010206"/>
    </source>
</evidence>
<dbReference type="PIRSF" id="PIRSF006356">
    <property type="entry name" value="Arg_deiminase"/>
    <property type="match status" value="1"/>
</dbReference>
<comment type="subcellular location">
    <subcellularLocation>
        <location evidence="7">Cytoplasm</location>
    </subcellularLocation>
</comment>
<dbReference type="AlphaFoldDB" id="J9BI62"/>
<evidence type="ECO:0000256" key="4">
    <source>
        <dbReference type="ARBA" id="ARBA00022503"/>
    </source>
</evidence>
<protein>
    <recommendedName>
        <fullName evidence="7">Arginine deiminase</fullName>
        <shortName evidence="7">ADI</shortName>
        <ecNumber evidence="7">3.5.3.6</ecNumber>
    </recommendedName>
    <alternativeName>
        <fullName evidence="7">Arginine dihydrolase</fullName>
        <shortName evidence="7">AD</shortName>
    </alternativeName>
</protein>
<dbReference type="PANTHER" id="PTHR47271:SF2">
    <property type="entry name" value="ARGININE DEIMINASE"/>
    <property type="match status" value="1"/>
</dbReference>
<comment type="caution">
    <text evidence="9">The sequence shown here is derived from an EMBL/GenBank/DDBJ whole genome shotgun (WGS) entry which is preliminary data.</text>
</comment>
<dbReference type="PANTHER" id="PTHR47271">
    <property type="entry name" value="ARGININE DEIMINASE"/>
    <property type="match status" value="1"/>
</dbReference>
<evidence type="ECO:0000313" key="10">
    <source>
        <dbReference type="Proteomes" id="UP000004136"/>
    </source>
</evidence>
<sequence>MKHPIHVNSEIGELQTVLLKRPGKEVENLTPDYLQQLLFDDIPFLPIIQKEHDYFAQTLRNRGVEVLYLEKLAAEALVGKKLREEFVDRILKEGHADVNVAHQTLKEYLLSFSNEELIQKIMGGVRKNEIEASKKAHLYELMEDHYPFYLDPMPNLYFTRDPAATIGDGLTINKMREPARRRESLFMEYIIKHHPRFANHNVQVWLDRDYKFPIEGGDELILNAETIAIGVSARTSAKAIERLAKNLFSRQNKFKKVVAIELPKCRAFMHLDTVFTMVDYDKFTIHPAIQGPKGNMNIYILEKGSDEETLKITHRTSLMDTLKEVLGLSELVLIPCGGGDAIASAREQWNDGSNTLAIAPGVVVTYDRNYVSNALLREHGVEVIEVLSSELSRGRGGPRCMSMPIVRKDI</sequence>
<dbReference type="PRINTS" id="PR01466">
    <property type="entry name" value="ARGDEIMINASE"/>
</dbReference>
<evidence type="ECO:0000313" key="9">
    <source>
        <dbReference type="EMBL" id="EJV73312.1"/>
    </source>
</evidence>
<evidence type="ECO:0000256" key="7">
    <source>
        <dbReference type="HAMAP-Rule" id="MF_00242"/>
    </source>
</evidence>
<feature type="active site" description="Amidino-cysteine intermediate" evidence="7 8">
    <location>
        <position position="400"/>
    </location>
</feature>
<evidence type="ECO:0000256" key="6">
    <source>
        <dbReference type="ARBA" id="ARBA00049429"/>
    </source>
</evidence>
<dbReference type="HAMAP" id="MF_00242">
    <property type="entry name" value="Arg_deiminase"/>
    <property type="match status" value="1"/>
</dbReference>
<evidence type="ECO:0000256" key="1">
    <source>
        <dbReference type="ARBA" id="ARBA00005213"/>
    </source>
</evidence>
<dbReference type="GO" id="GO:0016990">
    <property type="term" value="F:arginine deiminase activity"/>
    <property type="evidence" value="ECO:0007669"/>
    <property type="project" value="UniProtKB-UniRule"/>
</dbReference>
<dbReference type="NCBIfam" id="TIGR01078">
    <property type="entry name" value="arcA"/>
    <property type="match status" value="1"/>
</dbReference>
<dbReference type="OrthoDB" id="9807502at2"/>
<keyword evidence="4 7" id="KW-0056">Arginine metabolism</keyword>
<dbReference type="FunFam" id="1.10.3930.10:FF:000001">
    <property type="entry name" value="Arginine deiminase"/>
    <property type="match status" value="1"/>
</dbReference>
<evidence type="ECO:0000256" key="3">
    <source>
        <dbReference type="ARBA" id="ARBA00022490"/>
    </source>
</evidence>
<dbReference type="RefSeq" id="WP_002204315.1">
    <property type="nucleotide sequence ID" value="NZ_JH804679.1"/>
</dbReference>